<feature type="region of interest" description="Disordered" evidence="1">
    <location>
        <begin position="466"/>
        <end position="513"/>
    </location>
</feature>
<dbReference type="Gene3D" id="2.40.50.140">
    <property type="entry name" value="Nucleic acid-binding proteins"/>
    <property type="match status" value="1"/>
</dbReference>
<sequence length="544" mass="57790">MPAVSFVPLRILPSATFTFPACPNCKTKVLRAAPNLLSCPRCRSHYPDAKISPRFRIRATVLCGALQTKVTLFGGRLNAVFGMTACAFETLLAATDALPDSGILDALAHILVGTRIEASVSARFMKRFKSSQLGPEVLEALASAGSGGGGGGGTLVGLADDALINSFRVLNVRRTVLDLLCPALSTREDHYGAQSAGSAARWTYRQVVTRALLHKWDFGRHPSLASTDTTPKGDWPDPWVKPESPLVFETVPIERFLTEELKLRLEPLVLPDEPAVLPPAAEPVEACAPSNSAQTDPSDSLASQLNALDLNDNNDSDNDDETIPESPELIGHGIVTQQTVAQAMSAISLQDNTVHDDDDESVPSSPELIGTRPVARQTAAQAGPVVTATQDMLAMLLDGLNLDNNDTFTPTQPAPQHHPAVTQRSNARTPAPPRRTVLPAPTPKPSQDAMLAVLLDGFSLDGDETFMADTRGASSRTGAGGGGQHSMQTTTTTATASSRRNAPSQRNGETAASQTFYGTQTFYGDDSELDALVDRLALDGHNGF</sequence>
<dbReference type="InterPro" id="IPR012340">
    <property type="entry name" value="NA-bd_OB-fold"/>
</dbReference>
<feature type="compositionally biased region" description="Polar residues" evidence="1">
    <location>
        <begin position="501"/>
        <end position="513"/>
    </location>
</feature>
<name>A0AAD5TKL4_9FUNG</name>
<feature type="region of interest" description="Disordered" evidence="1">
    <location>
        <begin position="404"/>
        <end position="445"/>
    </location>
</feature>
<dbReference type="AlphaFoldDB" id="A0AAD5TKL4"/>
<comment type="caution">
    <text evidence="2">The sequence shown here is derived from an EMBL/GenBank/DDBJ whole genome shotgun (WGS) entry which is preliminary data.</text>
</comment>
<protein>
    <submittedName>
        <fullName evidence="2">Uncharacterized protein</fullName>
    </submittedName>
</protein>
<dbReference type="EMBL" id="JADGJQ010000035">
    <property type="protein sequence ID" value="KAJ3177174.1"/>
    <property type="molecule type" value="Genomic_DNA"/>
</dbReference>
<feature type="region of interest" description="Disordered" evidence="1">
    <location>
        <begin position="308"/>
        <end position="327"/>
    </location>
</feature>
<proteinExistence type="predicted"/>
<organism evidence="2 3">
    <name type="scientific">Geranomyces variabilis</name>
    <dbReference type="NCBI Taxonomy" id="109894"/>
    <lineage>
        <taxon>Eukaryota</taxon>
        <taxon>Fungi</taxon>
        <taxon>Fungi incertae sedis</taxon>
        <taxon>Chytridiomycota</taxon>
        <taxon>Chytridiomycota incertae sedis</taxon>
        <taxon>Chytridiomycetes</taxon>
        <taxon>Spizellomycetales</taxon>
        <taxon>Powellomycetaceae</taxon>
        <taxon>Geranomyces</taxon>
    </lineage>
</organism>
<accession>A0AAD5TKL4</accession>
<evidence type="ECO:0000256" key="1">
    <source>
        <dbReference type="SAM" id="MobiDB-lite"/>
    </source>
</evidence>
<evidence type="ECO:0000313" key="3">
    <source>
        <dbReference type="Proteomes" id="UP001212152"/>
    </source>
</evidence>
<keyword evidence="3" id="KW-1185">Reference proteome</keyword>
<dbReference type="SUPFAM" id="SSF50249">
    <property type="entry name" value="Nucleic acid-binding proteins"/>
    <property type="match status" value="1"/>
</dbReference>
<reference evidence="2" key="1">
    <citation type="submission" date="2020-05" db="EMBL/GenBank/DDBJ databases">
        <title>Phylogenomic resolution of chytrid fungi.</title>
        <authorList>
            <person name="Stajich J.E."/>
            <person name="Amses K."/>
            <person name="Simmons R."/>
            <person name="Seto K."/>
            <person name="Myers J."/>
            <person name="Bonds A."/>
            <person name="Quandt C.A."/>
            <person name="Barry K."/>
            <person name="Liu P."/>
            <person name="Grigoriev I."/>
            <person name="Longcore J.E."/>
            <person name="James T.Y."/>
        </authorList>
    </citation>
    <scope>NUCLEOTIDE SEQUENCE</scope>
    <source>
        <strain evidence="2">JEL0379</strain>
    </source>
</reference>
<evidence type="ECO:0000313" key="2">
    <source>
        <dbReference type="EMBL" id="KAJ3177174.1"/>
    </source>
</evidence>
<gene>
    <name evidence="2" type="ORF">HDU87_004666</name>
</gene>
<feature type="compositionally biased region" description="Low complexity" evidence="1">
    <location>
        <begin position="489"/>
        <end position="500"/>
    </location>
</feature>
<dbReference type="Proteomes" id="UP001212152">
    <property type="component" value="Unassembled WGS sequence"/>
</dbReference>
<feature type="compositionally biased region" description="Acidic residues" evidence="1">
    <location>
        <begin position="312"/>
        <end position="323"/>
    </location>
</feature>